<name>A0A242WBY9_BACTU</name>
<gene>
    <name evidence="1" type="ORF">BK699_09935</name>
</gene>
<evidence type="ECO:0000313" key="2">
    <source>
        <dbReference type="Proteomes" id="UP000195152"/>
    </source>
</evidence>
<dbReference type="RefSeq" id="WP_000916447.1">
    <property type="nucleotide sequence ID" value="NZ_NFCF01000063.1"/>
</dbReference>
<dbReference type="AlphaFoldDB" id="A0A242WBY9"/>
<accession>A0A242WBY9</accession>
<proteinExistence type="predicted"/>
<sequence length="179" mass="20887">MLKMIDLSTQELILKGDSYQVMQVLQEMLFQKSPEKHGWTPCLELVEQSEFEDFSVFVHSDSFSEECLIEEILESEESIKRWESILGCKVRGQEDIKSIVEEYLEKSIKSWEDELKIDIADDEEFWLSVKKYLNIDVTEVITNRCTFCGEKSDSHDTKVVCGYIILDCCTDCEEEILNK</sequence>
<reference evidence="1 2" key="1">
    <citation type="submission" date="2016-10" db="EMBL/GenBank/DDBJ databases">
        <title>Comparative genomics of Bacillus thuringiensis reveals a path to pathogens against multiple invertebrate hosts.</title>
        <authorList>
            <person name="Zheng J."/>
            <person name="Gao Q."/>
            <person name="Liu H."/>
            <person name="Peng D."/>
            <person name="Ruan L."/>
            <person name="Sun M."/>
        </authorList>
    </citation>
    <scope>NUCLEOTIDE SEQUENCE [LARGE SCALE GENOMIC DNA]</scope>
    <source>
        <strain evidence="1">BGSC 4AC1</strain>
    </source>
</reference>
<dbReference type="EMBL" id="NFCF01000063">
    <property type="protein sequence ID" value="OTW50855.1"/>
    <property type="molecule type" value="Genomic_DNA"/>
</dbReference>
<protein>
    <submittedName>
        <fullName evidence="1">Uncharacterized protein</fullName>
    </submittedName>
</protein>
<comment type="caution">
    <text evidence="1">The sequence shown here is derived from an EMBL/GenBank/DDBJ whole genome shotgun (WGS) entry which is preliminary data.</text>
</comment>
<dbReference type="Proteomes" id="UP000195152">
    <property type="component" value="Unassembled WGS sequence"/>
</dbReference>
<evidence type="ECO:0000313" key="1">
    <source>
        <dbReference type="EMBL" id="OTW50855.1"/>
    </source>
</evidence>
<organism evidence="1 2">
    <name type="scientific">Bacillus thuringiensis serovar mexicanensis</name>
    <dbReference type="NCBI Taxonomy" id="180868"/>
    <lineage>
        <taxon>Bacteria</taxon>
        <taxon>Bacillati</taxon>
        <taxon>Bacillota</taxon>
        <taxon>Bacilli</taxon>
        <taxon>Bacillales</taxon>
        <taxon>Bacillaceae</taxon>
        <taxon>Bacillus</taxon>
        <taxon>Bacillus cereus group</taxon>
    </lineage>
</organism>